<feature type="non-terminal residue" evidence="1">
    <location>
        <position position="1"/>
    </location>
</feature>
<dbReference type="AlphaFoldDB" id="A0A7T8HHX9"/>
<accession>A0A7T8HHX9</accession>
<dbReference type="Proteomes" id="UP000595437">
    <property type="component" value="Chromosome 7"/>
</dbReference>
<evidence type="ECO:0000313" key="2">
    <source>
        <dbReference type="Proteomes" id="UP000595437"/>
    </source>
</evidence>
<gene>
    <name evidence="1" type="ORF">FKW44_011414</name>
</gene>
<protein>
    <submittedName>
        <fullName evidence="1">Uncharacterized protein</fullName>
    </submittedName>
</protein>
<dbReference type="EMBL" id="CP045896">
    <property type="protein sequence ID" value="QQP50413.1"/>
    <property type="molecule type" value="Genomic_DNA"/>
</dbReference>
<dbReference type="OrthoDB" id="10571895at2759"/>
<evidence type="ECO:0000313" key="1">
    <source>
        <dbReference type="EMBL" id="QQP50413.1"/>
    </source>
</evidence>
<organism evidence="1 2">
    <name type="scientific">Caligus rogercresseyi</name>
    <name type="common">Sea louse</name>
    <dbReference type="NCBI Taxonomy" id="217165"/>
    <lineage>
        <taxon>Eukaryota</taxon>
        <taxon>Metazoa</taxon>
        <taxon>Ecdysozoa</taxon>
        <taxon>Arthropoda</taxon>
        <taxon>Crustacea</taxon>
        <taxon>Multicrustacea</taxon>
        <taxon>Hexanauplia</taxon>
        <taxon>Copepoda</taxon>
        <taxon>Siphonostomatoida</taxon>
        <taxon>Caligidae</taxon>
        <taxon>Caligus</taxon>
    </lineage>
</organism>
<proteinExistence type="predicted"/>
<reference evidence="2" key="1">
    <citation type="submission" date="2021-01" db="EMBL/GenBank/DDBJ databases">
        <title>Caligus Genome Assembly.</title>
        <authorList>
            <person name="Gallardo-Escarate C."/>
        </authorList>
    </citation>
    <scope>NUCLEOTIDE SEQUENCE [LARGE SCALE GENOMIC DNA]</scope>
</reference>
<keyword evidence="2" id="KW-1185">Reference proteome</keyword>
<sequence>SRSVHPMYSSIGQGSEETTITMELDDVISHQEERDAAEILDHKAGLAQKYSSFWENQAPPHILPLGLKSDPNATL</sequence>
<name>A0A7T8HHX9_CALRO</name>